<accession>A0A3E3DKZ6</accession>
<dbReference type="OrthoDB" id="2231510at2"/>
<evidence type="ECO:0008006" key="3">
    <source>
        <dbReference type="Google" id="ProtNLM"/>
    </source>
</evidence>
<dbReference type="Proteomes" id="UP000261023">
    <property type="component" value="Unassembled WGS sequence"/>
</dbReference>
<reference evidence="1 2" key="1">
    <citation type="submission" date="2018-08" db="EMBL/GenBank/DDBJ databases">
        <title>A genome reference for cultivated species of the human gut microbiota.</title>
        <authorList>
            <person name="Zou Y."/>
            <person name="Xue W."/>
            <person name="Luo G."/>
        </authorList>
    </citation>
    <scope>NUCLEOTIDE SEQUENCE [LARGE SCALE GENOMIC DNA]</scope>
    <source>
        <strain evidence="1 2">AF19-13AC</strain>
    </source>
</reference>
<dbReference type="RefSeq" id="WP_117502482.1">
    <property type="nucleotide sequence ID" value="NZ_QTJW01000009.1"/>
</dbReference>
<sequence>MKNTLGDLNNHLFAQLEKLGDDDLTGEELESELKRTDAICDISEQIIKNGELQYKAMKHMDEYGYERQKAVPEMLEVHAGGGGRTINERLARRSDHLAA</sequence>
<gene>
    <name evidence="1" type="ORF">DWX31_15345</name>
</gene>
<evidence type="ECO:0000313" key="2">
    <source>
        <dbReference type="Proteomes" id="UP000261023"/>
    </source>
</evidence>
<dbReference type="AlphaFoldDB" id="A0A3E3DKZ6"/>
<protein>
    <recommendedName>
        <fullName evidence="3">Phage protein</fullName>
    </recommendedName>
</protein>
<name>A0A3E3DKZ6_9FIRM</name>
<evidence type="ECO:0000313" key="1">
    <source>
        <dbReference type="EMBL" id="RGD69962.1"/>
    </source>
</evidence>
<proteinExistence type="predicted"/>
<comment type="caution">
    <text evidence="1">The sequence shown here is derived from an EMBL/GenBank/DDBJ whole genome shotgun (WGS) entry which is preliminary data.</text>
</comment>
<organism evidence="1 2">
    <name type="scientific">Hungatella hathewayi</name>
    <dbReference type="NCBI Taxonomy" id="154046"/>
    <lineage>
        <taxon>Bacteria</taxon>
        <taxon>Bacillati</taxon>
        <taxon>Bacillota</taxon>
        <taxon>Clostridia</taxon>
        <taxon>Lachnospirales</taxon>
        <taxon>Lachnospiraceae</taxon>
        <taxon>Hungatella</taxon>
    </lineage>
</organism>
<dbReference type="EMBL" id="QTJW01000009">
    <property type="protein sequence ID" value="RGD69962.1"/>
    <property type="molecule type" value="Genomic_DNA"/>
</dbReference>